<dbReference type="GO" id="GO:0016787">
    <property type="term" value="F:hydrolase activity"/>
    <property type="evidence" value="ECO:0007669"/>
    <property type="project" value="UniProtKB-KW"/>
</dbReference>
<dbReference type="InterPro" id="IPR011105">
    <property type="entry name" value="Cell_wall_hydrolase_SleB"/>
</dbReference>
<proteinExistence type="predicted"/>
<dbReference type="OrthoDB" id="9785345at2"/>
<dbReference type="Proteomes" id="UP000199071">
    <property type="component" value="Unassembled WGS sequence"/>
</dbReference>
<sequence length="346" mass="37291">MVQSMRRPRPSKPTMTIRCCIAGLALAFSTTDVANLMPANNADGFLSASMVDPMRTGAIRTAASVHAIDRRGKGNLRILRPEDISAGYLKSVDIFAPIEAEPNLPRVAFVRLDTPAVGAVAVASAAPVDASGIVPKTRPPGHETGPVGKVGDKTNGGVIVAYAAASEPITKAPFDAVIATGSLNQSIMIPNAPATHAWVNKPLPASADSASELKCLATAIYFEARGEPEDGQIAVAQVVLNRLKNPTYPNTICGVVFQNQTKRNRCQFSFACDGRPERITDMGSWKTAQELAKRTVEQQADTFLEDVGSATHYHATYVRPRWARRMTQTDKIGRHIFYNTRYGGWS</sequence>
<feature type="signal peptide" evidence="1">
    <location>
        <begin position="1"/>
        <end position="34"/>
    </location>
</feature>
<dbReference type="AlphaFoldDB" id="A0A1G6C982"/>
<organism evidence="3 4">
    <name type="scientific">Bauldia litoralis</name>
    <dbReference type="NCBI Taxonomy" id="665467"/>
    <lineage>
        <taxon>Bacteria</taxon>
        <taxon>Pseudomonadati</taxon>
        <taxon>Pseudomonadota</taxon>
        <taxon>Alphaproteobacteria</taxon>
        <taxon>Hyphomicrobiales</taxon>
        <taxon>Kaistiaceae</taxon>
        <taxon>Bauldia</taxon>
    </lineage>
</organism>
<evidence type="ECO:0000259" key="2">
    <source>
        <dbReference type="Pfam" id="PF07486"/>
    </source>
</evidence>
<accession>A0A1G6C982</accession>
<dbReference type="Gene3D" id="1.10.10.2520">
    <property type="entry name" value="Cell wall hydrolase SleB, domain 1"/>
    <property type="match status" value="1"/>
</dbReference>
<gene>
    <name evidence="3" type="ORF">SAMN02982931_02204</name>
</gene>
<dbReference type="STRING" id="665467.SAMN02982931_02204"/>
<keyword evidence="3" id="KW-0378">Hydrolase</keyword>
<name>A0A1G6C982_9HYPH</name>
<evidence type="ECO:0000313" key="4">
    <source>
        <dbReference type="Proteomes" id="UP000199071"/>
    </source>
</evidence>
<feature type="chain" id="PRO_5011602740" evidence="1">
    <location>
        <begin position="35"/>
        <end position="346"/>
    </location>
</feature>
<keyword evidence="4" id="KW-1185">Reference proteome</keyword>
<evidence type="ECO:0000256" key="1">
    <source>
        <dbReference type="SAM" id="SignalP"/>
    </source>
</evidence>
<dbReference type="Pfam" id="PF07486">
    <property type="entry name" value="Hydrolase_2"/>
    <property type="match status" value="1"/>
</dbReference>
<feature type="domain" description="Cell wall hydrolase SleB" evidence="2">
    <location>
        <begin position="226"/>
        <end position="338"/>
    </location>
</feature>
<evidence type="ECO:0000313" key="3">
    <source>
        <dbReference type="EMBL" id="SDB29334.1"/>
    </source>
</evidence>
<protein>
    <submittedName>
        <fullName evidence="3">Cell Wall Hydrolase</fullName>
    </submittedName>
</protein>
<dbReference type="InterPro" id="IPR042047">
    <property type="entry name" value="SleB_dom1"/>
</dbReference>
<reference evidence="3 4" key="1">
    <citation type="submission" date="2016-10" db="EMBL/GenBank/DDBJ databases">
        <authorList>
            <person name="de Groot N.N."/>
        </authorList>
    </citation>
    <scope>NUCLEOTIDE SEQUENCE [LARGE SCALE GENOMIC DNA]</scope>
    <source>
        <strain evidence="3 4">ATCC 35022</strain>
    </source>
</reference>
<dbReference type="EMBL" id="FMXQ01000004">
    <property type="protein sequence ID" value="SDB29334.1"/>
    <property type="molecule type" value="Genomic_DNA"/>
</dbReference>
<keyword evidence="1" id="KW-0732">Signal</keyword>